<dbReference type="EMBL" id="BSPP01000005">
    <property type="protein sequence ID" value="GLS86658.1"/>
    <property type="molecule type" value="Genomic_DNA"/>
</dbReference>
<dbReference type="RefSeq" id="WP_284324875.1">
    <property type="nucleotide sequence ID" value="NZ_BSPP01000005.1"/>
</dbReference>
<accession>A0AA37WZI3</accession>
<evidence type="ECO:0000313" key="2">
    <source>
        <dbReference type="Proteomes" id="UP001157355"/>
    </source>
</evidence>
<dbReference type="Gene3D" id="1.10.3210.10">
    <property type="entry name" value="Hypothetical protein af1432"/>
    <property type="match status" value="1"/>
</dbReference>
<keyword evidence="2" id="KW-1185">Reference proteome</keyword>
<evidence type="ECO:0008006" key="3">
    <source>
        <dbReference type="Google" id="ProtNLM"/>
    </source>
</evidence>
<dbReference type="Proteomes" id="UP001157355">
    <property type="component" value="Unassembled WGS sequence"/>
</dbReference>
<evidence type="ECO:0000313" key="1">
    <source>
        <dbReference type="EMBL" id="GLS86658.1"/>
    </source>
</evidence>
<proteinExistence type="predicted"/>
<comment type="caution">
    <text evidence="1">The sequence shown here is derived from an EMBL/GenBank/DDBJ whole genome shotgun (WGS) entry which is preliminary data.</text>
</comment>
<dbReference type="SUPFAM" id="SSF109604">
    <property type="entry name" value="HD-domain/PDEase-like"/>
    <property type="match status" value="1"/>
</dbReference>
<sequence>MGMQIPFHTSRGPVDLAMLCPGDFAGSMIAEALSKINRFTGHSRLPWSVAAHSLLVEALCPTKALKGWALLHDAHEAFLGDITTPALELICASGNPVAVQNAINNAKGRMDRAIGAAWSCAPQPMSLEIRRADWIALQAERLYFFKEPLPAELTEDERRDALHGAALILRLPHGSDWLWAARSWLNRAQELQIDGLLTLPSETAPSSTSLVG</sequence>
<protein>
    <recommendedName>
        <fullName evidence="3">Metal dependent phosphohydrolase</fullName>
    </recommendedName>
</protein>
<organism evidence="1 2">
    <name type="scientific">Cypionkella aquatica</name>
    <dbReference type="NCBI Taxonomy" id="1756042"/>
    <lineage>
        <taxon>Bacteria</taxon>
        <taxon>Pseudomonadati</taxon>
        <taxon>Pseudomonadota</taxon>
        <taxon>Alphaproteobacteria</taxon>
        <taxon>Rhodobacterales</taxon>
        <taxon>Paracoccaceae</taxon>
        <taxon>Cypionkella</taxon>
    </lineage>
</organism>
<gene>
    <name evidence="1" type="ORF">GCM10010873_16320</name>
</gene>
<name>A0AA37WZI3_9RHOB</name>
<dbReference type="AlphaFoldDB" id="A0AA37WZI3"/>
<reference evidence="1 2" key="1">
    <citation type="journal article" date="2014" name="Int. J. Syst. Evol. Microbiol.">
        <title>Complete genome sequence of Corynebacterium casei LMG S-19264T (=DSM 44701T), isolated from a smear-ripened cheese.</title>
        <authorList>
            <consortium name="US DOE Joint Genome Institute (JGI-PGF)"/>
            <person name="Walter F."/>
            <person name="Albersmeier A."/>
            <person name="Kalinowski J."/>
            <person name="Ruckert C."/>
        </authorList>
    </citation>
    <scope>NUCLEOTIDE SEQUENCE [LARGE SCALE GENOMIC DNA]</scope>
    <source>
        <strain evidence="1 2">NBRC 111766</strain>
    </source>
</reference>